<feature type="chain" id="PRO_5042918734" evidence="2">
    <location>
        <begin position="27"/>
        <end position="337"/>
    </location>
</feature>
<dbReference type="AlphaFoldDB" id="A0AAN9V614"/>
<protein>
    <submittedName>
        <fullName evidence="3">Uncharacterized protein</fullName>
    </submittedName>
</protein>
<evidence type="ECO:0000313" key="4">
    <source>
        <dbReference type="Proteomes" id="UP001378592"/>
    </source>
</evidence>
<keyword evidence="4" id="KW-1185">Reference proteome</keyword>
<dbReference type="EMBL" id="JAZDUA010000678">
    <property type="protein sequence ID" value="KAK7790004.1"/>
    <property type="molecule type" value="Genomic_DNA"/>
</dbReference>
<organism evidence="3 4">
    <name type="scientific">Gryllus longicercus</name>
    <dbReference type="NCBI Taxonomy" id="2509291"/>
    <lineage>
        <taxon>Eukaryota</taxon>
        <taxon>Metazoa</taxon>
        <taxon>Ecdysozoa</taxon>
        <taxon>Arthropoda</taxon>
        <taxon>Hexapoda</taxon>
        <taxon>Insecta</taxon>
        <taxon>Pterygota</taxon>
        <taxon>Neoptera</taxon>
        <taxon>Polyneoptera</taxon>
        <taxon>Orthoptera</taxon>
        <taxon>Ensifera</taxon>
        <taxon>Gryllidea</taxon>
        <taxon>Grylloidea</taxon>
        <taxon>Gryllidae</taxon>
        <taxon>Gryllinae</taxon>
        <taxon>Gryllus</taxon>
    </lineage>
</organism>
<proteinExistence type="predicted"/>
<evidence type="ECO:0000256" key="1">
    <source>
        <dbReference type="SAM" id="MobiDB-lite"/>
    </source>
</evidence>
<evidence type="ECO:0000256" key="2">
    <source>
        <dbReference type="SAM" id="SignalP"/>
    </source>
</evidence>
<keyword evidence="2" id="KW-0732">Signal</keyword>
<comment type="caution">
    <text evidence="3">The sequence shown here is derived from an EMBL/GenBank/DDBJ whole genome shotgun (WGS) entry which is preliminary data.</text>
</comment>
<evidence type="ECO:0000313" key="3">
    <source>
        <dbReference type="EMBL" id="KAK7790004.1"/>
    </source>
</evidence>
<feature type="compositionally biased region" description="Pro residues" evidence="1">
    <location>
        <begin position="27"/>
        <end position="42"/>
    </location>
</feature>
<gene>
    <name evidence="3" type="ORF">R5R35_009216</name>
</gene>
<reference evidence="3 4" key="1">
    <citation type="submission" date="2024-03" db="EMBL/GenBank/DDBJ databases">
        <title>The genome assembly and annotation of the cricket Gryllus longicercus Weissman &amp; Gray.</title>
        <authorList>
            <person name="Szrajer S."/>
            <person name="Gray D."/>
            <person name="Ylla G."/>
        </authorList>
    </citation>
    <scope>NUCLEOTIDE SEQUENCE [LARGE SCALE GENOMIC DNA]</scope>
    <source>
        <strain evidence="3">DAG 2021-001</strain>
        <tissue evidence="3">Whole body minus gut</tissue>
    </source>
</reference>
<name>A0AAN9V614_9ORTH</name>
<feature type="signal peptide" evidence="2">
    <location>
        <begin position="1"/>
        <end position="26"/>
    </location>
</feature>
<feature type="region of interest" description="Disordered" evidence="1">
    <location>
        <begin position="24"/>
        <end position="43"/>
    </location>
</feature>
<dbReference type="Proteomes" id="UP001378592">
    <property type="component" value="Unassembled WGS sequence"/>
</dbReference>
<sequence>MGPKRRRGDALSVSLAAALAPVLAPAATPPPSPSPRSPPPQPEWARLTAAVSALFAAPPPQPGADVFGAPGRLRAMQAEVRALLRGRAAALVPDFLRGRVLPAAMRALAAASAAALADDADADDAGDDAPAPDDVEVVLEAWARLWRHLLPALLAVFVHVRTAQPGVRALALLAFRDEVLLEREAAVGAALCAPGAAGAAARARLAQPLLVTAQAAALGPAAPAPGAAPAPAGAGASAAAARLLGPAHAHACLRVEALLARCVSPLLGARGLYEDFAPAPVVPAQPAPLRPHNRSGRKMLRPLSVAAGQRLHTLSDLFAAAVAAHVHGGHAHARLDA</sequence>
<accession>A0AAN9V614</accession>